<sequence>MAGDNALRFGPLSESCAHLCVDMQRMFAERTDWCTPWMPRVLPKVRRIVAAHPRQTVFTRFIPADKPGDGGGTWKRYYERWASMTIEQLGREQLDLVPELAPFVPPAEILDKHVYSPWLETDLHRRLRARGIDTLVVTGGETDVCVLGTVLGAVDLGYRVIIVTDGLCSSSDEAHDAMLTLYHGRYGQQVETVTTDTLLRNWA</sequence>
<dbReference type="SUPFAM" id="SSF52499">
    <property type="entry name" value="Isochorismatase-like hydrolases"/>
    <property type="match status" value="1"/>
</dbReference>
<accession>A0ABU7TR58</accession>
<dbReference type="InterPro" id="IPR036380">
    <property type="entry name" value="Isochorismatase-like_sf"/>
</dbReference>
<keyword evidence="1 3" id="KW-0378">Hydrolase</keyword>
<feature type="domain" description="Isochorismatase-like" evidence="2">
    <location>
        <begin position="17"/>
        <end position="184"/>
    </location>
</feature>
<dbReference type="CDD" id="cd00431">
    <property type="entry name" value="cysteine_hydrolases"/>
    <property type="match status" value="1"/>
</dbReference>
<dbReference type="Gene3D" id="3.40.50.850">
    <property type="entry name" value="Isochorismatase-like"/>
    <property type="match status" value="1"/>
</dbReference>
<dbReference type="Pfam" id="PF00857">
    <property type="entry name" value="Isochorismatase"/>
    <property type="match status" value="1"/>
</dbReference>
<organism evidence="3 4">
    <name type="scientific">Methylobacterium oryzae</name>
    <dbReference type="NCBI Taxonomy" id="334852"/>
    <lineage>
        <taxon>Bacteria</taxon>
        <taxon>Pseudomonadati</taxon>
        <taxon>Pseudomonadota</taxon>
        <taxon>Alphaproteobacteria</taxon>
        <taxon>Hyphomicrobiales</taxon>
        <taxon>Methylobacteriaceae</taxon>
        <taxon>Methylobacterium</taxon>
    </lineage>
</organism>
<evidence type="ECO:0000313" key="4">
    <source>
        <dbReference type="Proteomes" id="UP001355206"/>
    </source>
</evidence>
<evidence type="ECO:0000259" key="2">
    <source>
        <dbReference type="Pfam" id="PF00857"/>
    </source>
</evidence>
<dbReference type="RefSeq" id="WP_331292857.1">
    <property type="nucleotide sequence ID" value="NZ_MLBR01000016.1"/>
</dbReference>
<reference evidence="3 4" key="1">
    <citation type="journal article" date="2012" name="Genet. Mol. Biol.">
        <title>Analysis of 16S rRNA and mxaF genes revealing insights into Methylobacterium niche-specific plant association.</title>
        <authorList>
            <person name="Dourado M.N."/>
            <person name="Andreote F.D."/>
            <person name="Dini-Andreote F."/>
            <person name="Conti R."/>
            <person name="Araujo J.M."/>
            <person name="Araujo W.L."/>
        </authorList>
    </citation>
    <scope>NUCLEOTIDE SEQUENCE [LARGE SCALE GENOMIC DNA]</scope>
    <source>
        <strain evidence="3 4">TC3-10</strain>
    </source>
</reference>
<dbReference type="PANTHER" id="PTHR43540">
    <property type="entry name" value="PEROXYUREIDOACRYLATE/UREIDOACRYLATE AMIDOHYDROLASE-RELATED"/>
    <property type="match status" value="1"/>
</dbReference>
<dbReference type="EMBL" id="MLCA01000008">
    <property type="protein sequence ID" value="MEE7492186.1"/>
    <property type="molecule type" value="Genomic_DNA"/>
</dbReference>
<protein>
    <submittedName>
        <fullName evidence="3">Cysteine hydrolase</fullName>
    </submittedName>
</protein>
<dbReference type="PANTHER" id="PTHR43540:SF6">
    <property type="entry name" value="ISOCHORISMATASE-LIKE DOMAIN-CONTAINING PROTEIN"/>
    <property type="match status" value="1"/>
</dbReference>
<proteinExistence type="predicted"/>
<evidence type="ECO:0000313" key="3">
    <source>
        <dbReference type="EMBL" id="MEE7492186.1"/>
    </source>
</evidence>
<comment type="caution">
    <text evidence="3">The sequence shown here is derived from an EMBL/GenBank/DDBJ whole genome shotgun (WGS) entry which is preliminary data.</text>
</comment>
<dbReference type="InterPro" id="IPR050272">
    <property type="entry name" value="Isochorismatase-like_hydrls"/>
</dbReference>
<keyword evidence="4" id="KW-1185">Reference proteome</keyword>
<dbReference type="GO" id="GO:0016787">
    <property type="term" value="F:hydrolase activity"/>
    <property type="evidence" value="ECO:0007669"/>
    <property type="project" value="UniProtKB-KW"/>
</dbReference>
<evidence type="ECO:0000256" key="1">
    <source>
        <dbReference type="ARBA" id="ARBA00022801"/>
    </source>
</evidence>
<dbReference type="Proteomes" id="UP001355206">
    <property type="component" value="Unassembled WGS sequence"/>
</dbReference>
<gene>
    <name evidence="3" type="ORF">MOTC310_17565</name>
</gene>
<name>A0ABU7TR58_9HYPH</name>
<dbReference type="InterPro" id="IPR000868">
    <property type="entry name" value="Isochorismatase-like_dom"/>
</dbReference>